<feature type="region of interest" description="Disordered" evidence="1">
    <location>
        <begin position="113"/>
        <end position="137"/>
    </location>
</feature>
<feature type="chain" id="PRO_5043841965" evidence="2">
    <location>
        <begin position="26"/>
        <end position="137"/>
    </location>
</feature>
<dbReference type="AlphaFoldDB" id="A0AAV2HRY7"/>
<proteinExistence type="predicted"/>
<feature type="signal peptide" evidence="2">
    <location>
        <begin position="1"/>
        <end position="25"/>
    </location>
</feature>
<comment type="caution">
    <text evidence="3">The sequence shown here is derived from an EMBL/GenBank/DDBJ whole genome shotgun (WGS) entry which is preliminary data.</text>
</comment>
<accession>A0AAV2HRY7</accession>
<evidence type="ECO:0000313" key="4">
    <source>
        <dbReference type="Proteomes" id="UP001497497"/>
    </source>
</evidence>
<gene>
    <name evidence="3" type="ORF">GSLYS_00010622001</name>
</gene>
<feature type="compositionally biased region" description="Polar residues" evidence="1">
    <location>
        <begin position="127"/>
        <end position="137"/>
    </location>
</feature>
<dbReference type="Proteomes" id="UP001497497">
    <property type="component" value="Unassembled WGS sequence"/>
</dbReference>
<keyword evidence="2" id="KW-0732">Signal</keyword>
<keyword evidence="4" id="KW-1185">Reference proteome</keyword>
<dbReference type="EMBL" id="CAXITT010000237">
    <property type="protein sequence ID" value="CAL1536709.1"/>
    <property type="molecule type" value="Genomic_DNA"/>
</dbReference>
<evidence type="ECO:0000256" key="2">
    <source>
        <dbReference type="SAM" id="SignalP"/>
    </source>
</evidence>
<protein>
    <submittedName>
        <fullName evidence="3">Uncharacterized protein</fullName>
    </submittedName>
</protein>
<reference evidence="3 4" key="1">
    <citation type="submission" date="2024-04" db="EMBL/GenBank/DDBJ databases">
        <authorList>
            <consortium name="Genoscope - CEA"/>
            <person name="William W."/>
        </authorList>
    </citation>
    <scope>NUCLEOTIDE SEQUENCE [LARGE SCALE GENOMIC DNA]</scope>
</reference>
<evidence type="ECO:0000313" key="3">
    <source>
        <dbReference type="EMBL" id="CAL1536709.1"/>
    </source>
</evidence>
<sequence length="137" mass="15070">MTSSHVTCAIVLVTILSACTCPSLTFDLEEQLDDTRDKERRAYIPAELTQDTILDVLKAHALTLQQLESAISDQKRTSAAGAFPARPGGDFPMRGMKRKMFWQPLGYLPASARAQNISPGQPKPDNQETGSNVFRYG</sequence>
<organism evidence="3 4">
    <name type="scientific">Lymnaea stagnalis</name>
    <name type="common">Great pond snail</name>
    <name type="synonym">Helix stagnalis</name>
    <dbReference type="NCBI Taxonomy" id="6523"/>
    <lineage>
        <taxon>Eukaryota</taxon>
        <taxon>Metazoa</taxon>
        <taxon>Spiralia</taxon>
        <taxon>Lophotrochozoa</taxon>
        <taxon>Mollusca</taxon>
        <taxon>Gastropoda</taxon>
        <taxon>Heterobranchia</taxon>
        <taxon>Euthyneura</taxon>
        <taxon>Panpulmonata</taxon>
        <taxon>Hygrophila</taxon>
        <taxon>Lymnaeoidea</taxon>
        <taxon>Lymnaeidae</taxon>
        <taxon>Lymnaea</taxon>
    </lineage>
</organism>
<name>A0AAV2HRY7_LYMST</name>
<evidence type="ECO:0000256" key="1">
    <source>
        <dbReference type="SAM" id="MobiDB-lite"/>
    </source>
</evidence>